<evidence type="ECO:0000256" key="6">
    <source>
        <dbReference type="ARBA" id="ARBA00047422"/>
    </source>
</evidence>
<dbReference type="Pfam" id="PF00145">
    <property type="entry name" value="DNA_methylase"/>
    <property type="match status" value="1"/>
</dbReference>
<dbReference type="InterPro" id="IPR050390">
    <property type="entry name" value="C5-Methyltransferase"/>
</dbReference>
<evidence type="ECO:0000313" key="10">
    <source>
        <dbReference type="Proteomes" id="UP001548189"/>
    </source>
</evidence>
<dbReference type="SUPFAM" id="SSF53335">
    <property type="entry name" value="S-adenosyl-L-methionine-dependent methyltransferases"/>
    <property type="match status" value="1"/>
</dbReference>
<dbReference type="PROSITE" id="PS51679">
    <property type="entry name" value="SAM_MT_C5"/>
    <property type="match status" value="1"/>
</dbReference>
<evidence type="ECO:0000313" key="9">
    <source>
        <dbReference type="EMBL" id="MET1256684.1"/>
    </source>
</evidence>
<dbReference type="PANTHER" id="PTHR10629:SF52">
    <property type="entry name" value="DNA (CYTOSINE-5)-METHYLTRANSFERASE 1"/>
    <property type="match status" value="1"/>
</dbReference>
<keyword evidence="4 7" id="KW-0949">S-adenosyl-L-methionine</keyword>
<evidence type="ECO:0000256" key="5">
    <source>
        <dbReference type="ARBA" id="ARBA00022747"/>
    </source>
</evidence>
<dbReference type="Gene3D" id="3.40.50.150">
    <property type="entry name" value="Vaccinia Virus protein VP39"/>
    <property type="match status" value="1"/>
</dbReference>
<dbReference type="InterPro" id="IPR029063">
    <property type="entry name" value="SAM-dependent_MTases_sf"/>
</dbReference>
<organism evidence="9 10">
    <name type="scientific">Aliikangiella maris</name>
    <dbReference type="NCBI Taxonomy" id="3162458"/>
    <lineage>
        <taxon>Bacteria</taxon>
        <taxon>Pseudomonadati</taxon>
        <taxon>Pseudomonadota</taxon>
        <taxon>Gammaproteobacteria</taxon>
        <taxon>Oceanospirillales</taxon>
        <taxon>Pleioneaceae</taxon>
        <taxon>Aliikangiella</taxon>
    </lineage>
</organism>
<keyword evidence="3 7" id="KW-0808">Transferase</keyword>
<comment type="caution">
    <text evidence="9">The sequence shown here is derived from an EMBL/GenBank/DDBJ whole genome shotgun (WGS) entry which is preliminary data.</text>
</comment>
<dbReference type="NCBIfam" id="TIGR00675">
    <property type="entry name" value="dcm"/>
    <property type="match status" value="1"/>
</dbReference>
<evidence type="ECO:0000256" key="7">
    <source>
        <dbReference type="PROSITE-ProRule" id="PRU01016"/>
    </source>
</evidence>
<dbReference type="PANTHER" id="PTHR10629">
    <property type="entry name" value="CYTOSINE-SPECIFIC METHYLTRANSFERASE"/>
    <property type="match status" value="1"/>
</dbReference>
<accession>A0ABV2BXQ6</accession>
<reference evidence="9 10" key="1">
    <citation type="submission" date="2024-06" db="EMBL/GenBank/DDBJ databases">
        <authorList>
            <person name="Li F."/>
        </authorList>
    </citation>
    <scope>NUCLEOTIDE SEQUENCE [LARGE SCALE GENOMIC DNA]</scope>
    <source>
        <strain evidence="9 10">GXAS 311</strain>
    </source>
</reference>
<dbReference type="RefSeq" id="WP_353897268.1">
    <property type="nucleotide sequence ID" value="NZ_JBEVCJ010000025.1"/>
</dbReference>
<dbReference type="Gene3D" id="3.90.120.10">
    <property type="entry name" value="DNA Methylase, subunit A, domain 2"/>
    <property type="match status" value="1"/>
</dbReference>
<feature type="active site" evidence="7">
    <location>
        <position position="95"/>
    </location>
</feature>
<dbReference type="EC" id="2.1.1.37" evidence="1"/>
<proteinExistence type="inferred from homology"/>
<dbReference type="InterPro" id="IPR001525">
    <property type="entry name" value="C5_MeTfrase"/>
</dbReference>
<keyword evidence="10" id="KW-1185">Reference proteome</keyword>
<evidence type="ECO:0000256" key="2">
    <source>
        <dbReference type="ARBA" id="ARBA00022603"/>
    </source>
</evidence>
<keyword evidence="2 7" id="KW-0489">Methyltransferase</keyword>
<dbReference type="GO" id="GO:0003886">
    <property type="term" value="F:DNA (cytosine-5-)-methyltransferase activity"/>
    <property type="evidence" value="ECO:0007669"/>
    <property type="project" value="UniProtKB-EC"/>
</dbReference>
<evidence type="ECO:0000256" key="4">
    <source>
        <dbReference type="ARBA" id="ARBA00022691"/>
    </source>
</evidence>
<dbReference type="GO" id="GO:0032259">
    <property type="term" value="P:methylation"/>
    <property type="evidence" value="ECO:0007669"/>
    <property type="project" value="UniProtKB-KW"/>
</dbReference>
<dbReference type="PRINTS" id="PR00105">
    <property type="entry name" value="C5METTRFRASE"/>
</dbReference>
<comment type="catalytic activity">
    <reaction evidence="6">
        <text>a 2'-deoxycytidine in DNA + S-adenosyl-L-methionine = a 5-methyl-2'-deoxycytidine in DNA + S-adenosyl-L-homocysteine + H(+)</text>
        <dbReference type="Rhea" id="RHEA:13681"/>
        <dbReference type="Rhea" id="RHEA-COMP:11369"/>
        <dbReference type="Rhea" id="RHEA-COMP:11370"/>
        <dbReference type="ChEBI" id="CHEBI:15378"/>
        <dbReference type="ChEBI" id="CHEBI:57856"/>
        <dbReference type="ChEBI" id="CHEBI:59789"/>
        <dbReference type="ChEBI" id="CHEBI:85452"/>
        <dbReference type="ChEBI" id="CHEBI:85454"/>
        <dbReference type="EC" id="2.1.1.37"/>
    </reaction>
</comment>
<evidence type="ECO:0000256" key="1">
    <source>
        <dbReference type="ARBA" id="ARBA00011975"/>
    </source>
</evidence>
<dbReference type="EMBL" id="JBEVCJ010000025">
    <property type="protein sequence ID" value="MET1256684.1"/>
    <property type="molecule type" value="Genomic_DNA"/>
</dbReference>
<keyword evidence="5" id="KW-0680">Restriction system</keyword>
<name>A0ABV2BXQ6_9GAMM</name>
<gene>
    <name evidence="9" type="ORF">ABVT43_16200</name>
</gene>
<dbReference type="Proteomes" id="UP001548189">
    <property type="component" value="Unassembled WGS sequence"/>
</dbReference>
<sequence length="360" mass="41475">MSNVIFSFFSGSGFLDLGFEKAGFEIVFVNEIENQFIKAYDFSRKKMGHSEPKYGYQANSIEDYLSNQDDGYLHESVRNENLAGNLVGFIGGPPCPDFSVGGKNAGRTGENGKLSRSYVECIKKYKPDWFVFENVKGLWRTKKHREFYDELKKELLESGYELNDRLINSLEFGVPQDRDRVILFGIKRELYKNIDKKFCWDSYMKYPNKSAFSYEWPDKSPFGQELEVPSTLPLELTVDYWFNKNKVNQHPNKDHHFTPRAGLAKFLVIDEGDTSKKSYKRLHRYRYSPTAAYGNNEVHLHPTKPRRISAAEAMAIQSLPSDFELPSSMTLSAMFKTIGNGVPYLFSYGIAKTIKDYLKD</sequence>
<evidence type="ECO:0000256" key="3">
    <source>
        <dbReference type="ARBA" id="ARBA00022679"/>
    </source>
</evidence>
<protein>
    <recommendedName>
        <fullName evidence="1">DNA (cytosine-5-)-methyltransferase</fullName>
        <ecNumber evidence="1">2.1.1.37</ecNumber>
    </recommendedName>
</protein>
<comment type="similarity">
    <text evidence="7 8">Belongs to the class I-like SAM-binding methyltransferase superfamily. C5-methyltransferase family.</text>
</comment>
<evidence type="ECO:0000256" key="8">
    <source>
        <dbReference type="RuleBase" id="RU000416"/>
    </source>
</evidence>